<evidence type="ECO:0000313" key="1">
    <source>
        <dbReference type="EMBL" id="TCT16381.1"/>
    </source>
</evidence>
<organism evidence="1 2">
    <name type="scientific">Natranaerovirga pectinivora</name>
    <dbReference type="NCBI Taxonomy" id="682400"/>
    <lineage>
        <taxon>Bacteria</taxon>
        <taxon>Bacillati</taxon>
        <taxon>Bacillota</taxon>
        <taxon>Clostridia</taxon>
        <taxon>Lachnospirales</taxon>
        <taxon>Natranaerovirgaceae</taxon>
        <taxon>Natranaerovirga</taxon>
    </lineage>
</organism>
<dbReference type="EMBL" id="SMAL01000002">
    <property type="protein sequence ID" value="TCT16381.1"/>
    <property type="molecule type" value="Genomic_DNA"/>
</dbReference>
<accession>A0A4R3MQ16</accession>
<protein>
    <submittedName>
        <fullName evidence="1">Uncharacterized protein</fullName>
    </submittedName>
</protein>
<dbReference type="Proteomes" id="UP000294902">
    <property type="component" value="Unassembled WGS sequence"/>
</dbReference>
<proteinExistence type="predicted"/>
<comment type="caution">
    <text evidence="1">The sequence shown here is derived from an EMBL/GenBank/DDBJ whole genome shotgun (WGS) entry which is preliminary data.</text>
</comment>
<dbReference type="RefSeq" id="WP_132250734.1">
    <property type="nucleotide sequence ID" value="NZ_SMAL01000002.1"/>
</dbReference>
<name>A0A4R3MQ16_9FIRM</name>
<sequence length="278" mass="32500">MKKEYLERIKKENGWFYDDDFKANLIITDDCDSLLSAILLMDKYPNRFQIGYFYDFRDGLYRKLGIDDSFPVVGIDLSHPTIHCISNHVVMLNKDDYYNKNDINLNIMDRITPFNYFQKYNLNTLLLIYSLLGLKPKTKLEAATLLLPDSAFLGFYSSFENDNIANKKYLVDVLELPEVYEAQQELTKEKFLLGQKSLNIKSKLWVTDKGIEPVQNVDIKGICNLLGINYDPSVLEGFFTLIEKHNTFTGRTWYKYNKDDLFSFAVTRKNEVKYSKKV</sequence>
<keyword evidence="2" id="KW-1185">Reference proteome</keyword>
<reference evidence="1 2" key="1">
    <citation type="submission" date="2019-03" db="EMBL/GenBank/DDBJ databases">
        <title>Genomic Encyclopedia of Type Strains, Phase IV (KMG-IV): sequencing the most valuable type-strain genomes for metagenomic binning, comparative biology and taxonomic classification.</title>
        <authorList>
            <person name="Goeker M."/>
        </authorList>
    </citation>
    <scope>NUCLEOTIDE SEQUENCE [LARGE SCALE GENOMIC DNA]</scope>
    <source>
        <strain evidence="1 2">DSM 24629</strain>
    </source>
</reference>
<gene>
    <name evidence="1" type="ORF">EDC18_102400</name>
</gene>
<dbReference type="OrthoDB" id="2603165at2"/>
<dbReference type="AlphaFoldDB" id="A0A4R3MQ16"/>
<evidence type="ECO:0000313" key="2">
    <source>
        <dbReference type="Proteomes" id="UP000294902"/>
    </source>
</evidence>